<feature type="binding site" evidence="6">
    <location>
        <position position="288"/>
    </location>
    <ligand>
        <name>FAD</name>
        <dbReference type="ChEBI" id="CHEBI:57692"/>
    </ligand>
</feature>
<organism evidence="8 9">
    <name type="scientific">Pseudonocardia abyssalis</name>
    <dbReference type="NCBI Taxonomy" id="2792008"/>
    <lineage>
        <taxon>Bacteria</taxon>
        <taxon>Bacillati</taxon>
        <taxon>Actinomycetota</taxon>
        <taxon>Actinomycetes</taxon>
        <taxon>Pseudonocardiales</taxon>
        <taxon>Pseudonocardiaceae</taxon>
        <taxon>Pseudonocardia</taxon>
    </lineage>
</organism>
<comment type="cofactor">
    <cofactor evidence="6">
        <name>FAD</name>
        <dbReference type="ChEBI" id="CHEBI:57692"/>
    </cofactor>
    <text evidence="6">Binds 1 FAD per subunit.</text>
</comment>
<accession>A0ABS6UYS8</accession>
<sequence length="339" mass="35234">MADAADGAVHDVDLAIVGAGPAGLFAAYYAGFRGLRAVLVDALPEPGGQISALYPEKQIFDVAGFPAVTGRELVDRLTSQADRFGPGYVFGEQAAELEPTDQALVLRTSTGRRIRSRAVIIAAGIGHFTPRSLPPVRGVTGDDIAYFVPDPGVYAGRDVVVVGGGDSAFDWATTLAPAAASVTLVHRRAAFRAHAASVAEAERLGVRILTDATPVLGRRDQGLSTLEVAVRGRSASVVVPCQQIVAALGFTARLGPVLDWGLDVRDHRHVPVGTDMRTAVPGVYAAGDIATYPGKVPLIAVGFAEAATAVNNACVWIDPTAEVVPGHSTEQSILTGTRS</sequence>
<keyword evidence="1 6" id="KW-0285">Flavoprotein</keyword>
<dbReference type="HAMAP" id="MF_01685">
    <property type="entry name" value="FENR2"/>
    <property type="match status" value="1"/>
</dbReference>
<evidence type="ECO:0000256" key="2">
    <source>
        <dbReference type="ARBA" id="ARBA00022827"/>
    </source>
</evidence>
<comment type="caution">
    <text evidence="6">Lacks conserved residue(s) required for the propagation of feature annotation.</text>
</comment>
<protein>
    <recommendedName>
        <fullName evidence="6">Ferredoxin--NADP reductase</fullName>
        <shortName evidence="6">FNR</shortName>
        <shortName evidence="6">Fd-NADP(+) reductase</shortName>
        <ecNumber evidence="6">1.18.1.2</ecNumber>
    </recommendedName>
</protein>
<feature type="binding site" evidence="6">
    <location>
        <position position="128"/>
    </location>
    <ligand>
        <name>FAD</name>
        <dbReference type="ChEBI" id="CHEBI:57692"/>
    </ligand>
</feature>
<evidence type="ECO:0000256" key="1">
    <source>
        <dbReference type="ARBA" id="ARBA00022630"/>
    </source>
</evidence>
<evidence type="ECO:0000256" key="3">
    <source>
        <dbReference type="ARBA" id="ARBA00022857"/>
    </source>
</evidence>
<proteinExistence type="inferred from homology"/>
<comment type="catalytic activity">
    <reaction evidence="6">
        <text>2 reduced [2Fe-2S]-[ferredoxin] + NADP(+) + H(+) = 2 oxidized [2Fe-2S]-[ferredoxin] + NADPH</text>
        <dbReference type="Rhea" id="RHEA:20125"/>
        <dbReference type="Rhea" id="RHEA-COMP:10000"/>
        <dbReference type="Rhea" id="RHEA-COMP:10001"/>
        <dbReference type="ChEBI" id="CHEBI:15378"/>
        <dbReference type="ChEBI" id="CHEBI:33737"/>
        <dbReference type="ChEBI" id="CHEBI:33738"/>
        <dbReference type="ChEBI" id="CHEBI:57783"/>
        <dbReference type="ChEBI" id="CHEBI:58349"/>
        <dbReference type="EC" id="1.18.1.2"/>
    </reaction>
</comment>
<dbReference type="EMBL" id="JADQDK010000001">
    <property type="protein sequence ID" value="MBW0137423.1"/>
    <property type="molecule type" value="Genomic_DNA"/>
</dbReference>
<dbReference type="InterPro" id="IPR050097">
    <property type="entry name" value="Ferredoxin-NADP_redctase_2"/>
</dbReference>
<evidence type="ECO:0000256" key="4">
    <source>
        <dbReference type="ARBA" id="ARBA00023002"/>
    </source>
</evidence>
<feature type="binding site" evidence="6">
    <location>
        <position position="41"/>
    </location>
    <ligand>
        <name>FAD</name>
        <dbReference type="ChEBI" id="CHEBI:57692"/>
    </ligand>
</feature>
<keyword evidence="2 6" id="KW-0274">FAD</keyword>
<comment type="subunit">
    <text evidence="6">Homodimer.</text>
</comment>
<evidence type="ECO:0000313" key="9">
    <source>
        <dbReference type="Proteomes" id="UP000694287"/>
    </source>
</evidence>
<keyword evidence="3 6" id="KW-0521">NADP</keyword>
<dbReference type="EC" id="1.18.1.2" evidence="6"/>
<feature type="binding site" evidence="6">
    <location>
        <position position="54"/>
    </location>
    <ligand>
        <name>FAD</name>
        <dbReference type="ChEBI" id="CHEBI:57692"/>
    </ligand>
</feature>
<dbReference type="Pfam" id="PF07992">
    <property type="entry name" value="Pyr_redox_2"/>
    <property type="match status" value="1"/>
</dbReference>
<reference evidence="8 9" key="1">
    <citation type="submission" date="2020-11" db="EMBL/GenBank/DDBJ databases">
        <title>Pseudonocardia abyssalis sp. nov. and Pseudonocardia oceani sp. nov., description and phylogenomic analysis of two novel actinomycetes isolated from the deep Southern Ocean.</title>
        <authorList>
            <person name="Parra J."/>
        </authorList>
    </citation>
    <scope>NUCLEOTIDE SEQUENCE [LARGE SCALE GENOMIC DNA]</scope>
    <source>
        <strain evidence="8 9">KRD-168</strain>
    </source>
</reference>
<feature type="binding site" evidence="6">
    <location>
        <position position="94"/>
    </location>
    <ligand>
        <name>FAD</name>
        <dbReference type="ChEBI" id="CHEBI:57692"/>
    </ligand>
</feature>
<evidence type="ECO:0000256" key="6">
    <source>
        <dbReference type="HAMAP-Rule" id="MF_01685"/>
    </source>
</evidence>
<dbReference type="PANTHER" id="PTHR48105">
    <property type="entry name" value="THIOREDOXIN REDUCTASE 1-RELATED-RELATED"/>
    <property type="match status" value="1"/>
</dbReference>
<feature type="binding site" evidence="6">
    <location>
        <position position="49"/>
    </location>
    <ligand>
        <name>FAD</name>
        <dbReference type="ChEBI" id="CHEBI:57692"/>
    </ligand>
</feature>
<dbReference type="InterPro" id="IPR023753">
    <property type="entry name" value="FAD/NAD-binding_dom"/>
</dbReference>
<keyword evidence="4 6" id="KW-0560">Oxidoreductase</keyword>
<gene>
    <name evidence="8" type="ORF">I4I81_24635</name>
</gene>
<evidence type="ECO:0000256" key="5">
    <source>
        <dbReference type="ARBA" id="ARBA00048132"/>
    </source>
</evidence>
<evidence type="ECO:0000259" key="7">
    <source>
        <dbReference type="Pfam" id="PF07992"/>
    </source>
</evidence>
<dbReference type="InterPro" id="IPR022890">
    <property type="entry name" value="Fd--NADP_Rdtase_type_2"/>
</dbReference>
<dbReference type="Proteomes" id="UP000694287">
    <property type="component" value="Unassembled WGS sequence"/>
</dbReference>
<comment type="catalytic activity">
    <reaction evidence="5">
        <text>[thioredoxin]-dithiol + NADP(+) = [thioredoxin]-disulfide + NADPH + H(+)</text>
        <dbReference type="Rhea" id="RHEA:20345"/>
        <dbReference type="Rhea" id="RHEA-COMP:10698"/>
        <dbReference type="Rhea" id="RHEA-COMP:10700"/>
        <dbReference type="ChEBI" id="CHEBI:15378"/>
        <dbReference type="ChEBI" id="CHEBI:29950"/>
        <dbReference type="ChEBI" id="CHEBI:50058"/>
        <dbReference type="ChEBI" id="CHEBI:57783"/>
        <dbReference type="ChEBI" id="CHEBI:58349"/>
        <dbReference type="EC" id="1.8.1.9"/>
    </reaction>
</comment>
<feature type="domain" description="FAD/NAD(P)-binding" evidence="7">
    <location>
        <begin position="13"/>
        <end position="300"/>
    </location>
</feature>
<comment type="caution">
    <text evidence="8">The sequence shown here is derived from an EMBL/GenBank/DDBJ whole genome shotgun (WGS) entry which is preliminary data.</text>
</comment>
<name>A0ABS6UYS8_9PSEU</name>
<feature type="binding site" evidence="6">
    <location>
        <position position="329"/>
    </location>
    <ligand>
        <name>FAD</name>
        <dbReference type="ChEBI" id="CHEBI:57692"/>
    </ligand>
</feature>
<evidence type="ECO:0000313" key="8">
    <source>
        <dbReference type="EMBL" id="MBW0137423.1"/>
    </source>
</evidence>
<dbReference type="RefSeq" id="WP_218602706.1">
    <property type="nucleotide sequence ID" value="NZ_JADQDJ010000079.1"/>
</dbReference>
<keyword evidence="9" id="KW-1185">Reference proteome</keyword>
<comment type="similarity">
    <text evidence="6">Belongs to the ferredoxin--NADP reductase type 2 family.</text>
</comment>